<dbReference type="Proteomes" id="UP001597097">
    <property type="component" value="Unassembled WGS sequence"/>
</dbReference>
<protein>
    <submittedName>
        <fullName evidence="1">Uncharacterized protein</fullName>
    </submittedName>
</protein>
<sequence length="44" mass="4743">MIVSVMALNAKTLADTVEDLSELFRADEVEPVAWYGVGLFAAEA</sequence>
<comment type="caution">
    <text evidence="1">The sequence shown here is derived from an EMBL/GenBank/DDBJ whole genome shotgun (WGS) entry which is preliminary data.</text>
</comment>
<proteinExistence type="predicted"/>
<dbReference type="RefSeq" id="WP_281428726.1">
    <property type="nucleotide sequence ID" value="NZ_JAHKRM010000006.1"/>
</dbReference>
<evidence type="ECO:0000313" key="2">
    <source>
        <dbReference type="Proteomes" id="UP001597097"/>
    </source>
</evidence>
<keyword evidence="2" id="KW-1185">Reference proteome</keyword>
<name>A0ABW4GQI9_9ACTN</name>
<evidence type="ECO:0000313" key="1">
    <source>
        <dbReference type="EMBL" id="MFD1544750.1"/>
    </source>
</evidence>
<accession>A0ABW4GQI9</accession>
<gene>
    <name evidence="1" type="ORF">ACFSJ0_47450</name>
</gene>
<organism evidence="1 2">
    <name type="scientific">Nonomuraea guangzhouensis</name>
    <dbReference type="NCBI Taxonomy" id="1291555"/>
    <lineage>
        <taxon>Bacteria</taxon>
        <taxon>Bacillati</taxon>
        <taxon>Actinomycetota</taxon>
        <taxon>Actinomycetes</taxon>
        <taxon>Streptosporangiales</taxon>
        <taxon>Streptosporangiaceae</taxon>
        <taxon>Nonomuraea</taxon>
    </lineage>
</organism>
<reference evidence="2" key="1">
    <citation type="journal article" date="2019" name="Int. J. Syst. Evol. Microbiol.">
        <title>The Global Catalogue of Microorganisms (GCM) 10K type strain sequencing project: providing services to taxonomists for standard genome sequencing and annotation.</title>
        <authorList>
            <consortium name="The Broad Institute Genomics Platform"/>
            <consortium name="The Broad Institute Genome Sequencing Center for Infectious Disease"/>
            <person name="Wu L."/>
            <person name="Ma J."/>
        </authorList>
    </citation>
    <scope>NUCLEOTIDE SEQUENCE [LARGE SCALE GENOMIC DNA]</scope>
    <source>
        <strain evidence="2">CGMCC 1.15399</strain>
    </source>
</reference>
<dbReference type="EMBL" id="JBHUCM010000044">
    <property type="protein sequence ID" value="MFD1544750.1"/>
    <property type="molecule type" value="Genomic_DNA"/>
</dbReference>